<organism evidence="2 3">
    <name type="scientific">Hypocrea jecorina (strain ATCC 56765 / BCRC 32924 / NRRL 11460 / Rut C-30)</name>
    <name type="common">Trichoderma reesei</name>
    <dbReference type="NCBI Taxonomy" id="1344414"/>
    <lineage>
        <taxon>Eukaryota</taxon>
        <taxon>Fungi</taxon>
        <taxon>Dikarya</taxon>
        <taxon>Ascomycota</taxon>
        <taxon>Pezizomycotina</taxon>
        <taxon>Sordariomycetes</taxon>
        <taxon>Hypocreomycetidae</taxon>
        <taxon>Hypocreales</taxon>
        <taxon>Hypocreaceae</taxon>
        <taxon>Trichoderma</taxon>
    </lineage>
</organism>
<dbReference type="AlphaFoldDB" id="A0A024RYE2"/>
<proteinExistence type="predicted"/>
<dbReference type="EMBL" id="KI911181">
    <property type="protein sequence ID" value="ETR96951.1"/>
    <property type="molecule type" value="Genomic_DNA"/>
</dbReference>
<gene>
    <name evidence="2" type="ORF">M419DRAFT_39800</name>
</gene>
<dbReference type="HOGENOM" id="CLU_650838_0_0_1"/>
<sequence>MPSYLDRNGGMMETLRDPCPICRSTSIVVPREYQKSTSVPEMWQPVGELERKVVSRTKAGGPGEEILTLILRPSGRGPNFAGQDATAPLVATMAQLAGGRVAYFFDRESSPCGMPHLCGASRPKCRLRAAVGCPGVYGVCTNCVVYYYLPRRESGSGVPVYERLVVSGGLICEPMQMQNPGLPHVHVVAGVGPGRVEGRERARREKNARMGMKHSMLETTNFAMQTTLANKIRQRRASENGNRDAGTGGTVAERVSPHPGKVRHAAAGCDSERDRPSINDSASQPGWRISCLSGVPLAPLPQSPGRANEKTDGWIIRRSKWRCSCARLPEQKPVAGPRHRVRRRIGDGVAVNAVGSMTGGTGRESRFADAGSAACFRHGDDVTIHPSFIFLRRPSRPVLLAHHHHEQDDEINAWQLLALVHT</sequence>
<protein>
    <submittedName>
        <fullName evidence="2">Uncharacterized protein</fullName>
    </submittedName>
</protein>
<accession>A0A024RYE2</accession>
<evidence type="ECO:0000256" key="1">
    <source>
        <dbReference type="SAM" id="MobiDB-lite"/>
    </source>
</evidence>
<dbReference type="KEGG" id="trr:M419DRAFT_39800"/>
<name>A0A024RYE2_HYPJR</name>
<reference evidence="3" key="1">
    <citation type="journal article" date="2013" name="Ind. Biotechnol.">
        <title>Comparative genomics analysis of Trichoderma reesei strains.</title>
        <authorList>
            <person name="Koike H."/>
            <person name="Aerts A."/>
            <person name="LaButti K."/>
            <person name="Grigoriev I.V."/>
            <person name="Baker S.E."/>
        </authorList>
    </citation>
    <scope>NUCLEOTIDE SEQUENCE [LARGE SCALE GENOMIC DNA]</scope>
    <source>
        <strain evidence="3">ATCC 56765 / BCRC 32924 / NRRL 11460 / Rut C-30</strain>
    </source>
</reference>
<feature type="region of interest" description="Disordered" evidence="1">
    <location>
        <begin position="233"/>
        <end position="285"/>
    </location>
</feature>
<evidence type="ECO:0000313" key="3">
    <source>
        <dbReference type="Proteomes" id="UP000024376"/>
    </source>
</evidence>
<evidence type="ECO:0000313" key="2">
    <source>
        <dbReference type="EMBL" id="ETR96951.1"/>
    </source>
</evidence>
<dbReference type="Proteomes" id="UP000024376">
    <property type="component" value="Unassembled WGS sequence"/>
</dbReference>